<dbReference type="GO" id="GO:0004190">
    <property type="term" value="F:aspartic-type endopeptidase activity"/>
    <property type="evidence" value="ECO:0007669"/>
    <property type="project" value="InterPro"/>
</dbReference>
<reference evidence="8 9" key="1">
    <citation type="submission" date="2016-10" db="EMBL/GenBank/DDBJ databases">
        <authorList>
            <person name="de Groot N.N."/>
        </authorList>
    </citation>
    <scope>NUCLEOTIDE SEQUENCE [LARGE SCALE GENOMIC DNA]</scope>
    <source>
        <strain evidence="8 9">DSM 25584</strain>
    </source>
</reference>
<dbReference type="RefSeq" id="WP_090019097.1">
    <property type="nucleotide sequence ID" value="NZ_FNCE01000002.1"/>
</dbReference>
<keyword evidence="3 6" id="KW-0812">Transmembrane</keyword>
<keyword evidence="5 6" id="KW-0472">Membrane</keyword>
<name>A0A1G7PD59_9PROT</name>
<keyword evidence="2" id="KW-1003">Cell membrane</keyword>
<feature type="transmembrane region" description="Helical" evidence="6">
    <location>
        <begin position="91"/>
        <end position="120"/>
    </location>
</feature>
<evidence type="ECO:0000256" key="6">
    <source>
        <dbReference type="SAM" id="Phobius"/>
    </source>
</evidence>
<accession>A0A1G7PD59</accession>
<dbReference type="EMBL" id="FNCE01000002">
    <property type="protein sequence ID" value="SDF83420.1"/>
    <property type="molecule type" value="Genomic_DNA"/>
</dbReference>
<feature type="transmembrane region" description="Helical" evidence="6">
    <location>
        <begin position="31"/>
        <end position="49"/>
    </location>
</feature>
<dbReference type="InterPro" id="IPR052218">
    <property type="entry name" value="Preflagellin_Peptidase"/>
</dbReference>
<feature type="domain" description="Prepilin type IV endopeptidase peptidase" evidence="7">
    <location>
        <begin position="13"/>
        <end position="115"/>
    </location>
</feature>
<sequence>MPVHPLAIGLACAVAALVGVAAVHDATARRVPNAVCLLLIAIYPAIFATPAAPQPIWGGLAAALAVFAVGAVVFAAGWLGGGDVKLLSVLALWAGAAHVAELLLITALAGGVLALAVLVYSRAVAVVPALAIGSRVPKQATLPYGVAIACGGLWIAATLIGAA</sequence>
<dbReference type="OrthoDB" id="5329005at2"/>
<evidence type="ECO:0000256" key="4">
    <source>
        <dbReference type="ARBA" id="ARBA00022989"/>
    </source>
</evidence>
<evidence type="ECO:0000313" key="8">
    <source>
        <dbReference type="EMBL" id="SDF83420.1"/>
    </source>
</evidence>
<feature type="transmembrane region" description="Helical" evidence="6">
    <location>
        <begin position="56"/>
        <end position="79"/>
    </location>
</feature>
<evidence type="ECO:0000259" key="7">
    <source>
        <dbReference type="Pfam" id="PF01478"/>
    </source>
</evidence>
<feature type="transmembrane region" description="Helical" evidence="6">
    <location>
        <begin position="141"/>
        <end position="162"/>
    </location>
</feature>
<dbReference type="PANTHER" id="PTHR36506:SF1">
    <property type="entry name" value="PREFLAGELLIN PEPTIDASE"/>
    <property type="match status" value="1"/>
</dbReference>
<keyword evidence="4 6" id="KW-1133">Transmembrane helix</keyword>
<dbReference type="GO" id="GO:0005886">
    <property type="term" value="C:plasma membrane"/>
    <property type="evidence" value="ECO:0007669"/>
    <property type="project" value="UniProtKB-SubCell"/>
</dbReference>
<evidence type="ECO:0000256" key="3">
    <source>
        <dbReference type="ARBA" id="ARBA00022692"/>
    </source>
</evidence>
<evidence type="ECO:0000313" key="9">
    <source>
        <dbReference type="Proteomes" id="UP000199415"/>
    </source>
</evidence>
<evidence type="ECO:0000256" key="1">
    <source>
        <dbReference type="ARBA" id="ARBA00004651"/>
    </source>
</evidence>
<dbReference type="STRING" id="1082479.SAMN05216241_102499"/>
<evidence type="ECO:0000256" key="2">
    <source>
        <dbReference type="ARBA" id="ARBA00022475"/>
    </source>
</evidence>
<dbReference type="InterPro" id="IPR000045">
    <property type="entry name" value="Prepilin_IV_endopep_pep"/>
</dbReference>
<comment type="subcellular location">
    <subcellularLocation>
        <location evidence="1">Cell membrane</location>
        <topology evidence="1">Multi-pass membrane protein</topology>
    </subcellularLocation>
</comment>
<dbReference type="Proteomes" id="UP000199415">
    <property type="component" value="Unassembled WGS sequence"/>
</dbReference>
<dbReference type="Gene3D" id="1.20.120.1220">
    <property type="match status" value="1"/>
</dbReference>
<dbReference type="Pfam" id="PF01478">
    <property type="entry name" value="Peptidase_A24"/>
    <property type="match status" value="1"/>
</dbReference>
<keyword evidence="9" id="KW-1185">Reference proteome</keyword>
<protein>
    <submittedName>
        <fullName evidence="8">Prepilin peptidase CpaA</fullName>
    </submittedName>
</protein>
<dbReference type="PANTHER" id="PTHR36506">
    <property type="entry name" value="PREFLAGELLIN PEPTIDASE"/>
    <property type="match status" value="1"/>
</dbReference>
<evidence type="ECO:0000256" key="5">
    <source>
        <dbReference type="ARBA" id="ARBA00023136"/>
    </source>
</evidence>
<organism evidence="8 9">
    <name type="scientific">Limimonas halophila</name>
    <dbReference type="NCBI Taxonomy" id="1082479"/>
    <lineage>
        <taxon>Bacteria</taxon>
        <taxon>Pseudomonadati</taxon>
        <taxon>Pseudomonadota</taxon>
        <taxon>Alphaproteobacteria</taxon>
        <taxon>Rhodospirillales</taxon>
        <taxon>Rhodovibrionaceae</taxon>
        <taxon>Limimonas</taxon>
    </lineage>
</organism>
<dbReference type="AlphaFoldDB" id="A0A1G7PD59"/>
<gene>
    <name evidence="8" type="ORF">SAMN05216241_102499</name>
</gene>
<proteinExistence type="predicted"/>